<evidence type="ECO:0000313" key="1">
    <source>
        <dbReference type="EMBL" id="GAI14263.1"/>
    </source>
</evidence>
<gene>
    <name evidence="1" type="ORF">S06H3_16018</name>
</gene>
<accession>X1L5K7</accession>
<organism evidence="1">
    <name type="scientific">marine sediment metagenome</name>
    <dbReference type="NCBI Taxonomy" id="412755"/>
    <lineage>
        <taxon>unclassified sequences</taxon>
        <taxon>metagenomes</taxon>
        <taxon>ecological metagenomes</taxon>
    </lineage>
</organism>
<comment type="caution">
    <text evidence="1">The sequence shown here is derived from an EMBL/GenBank/DDBJ whole genome shotgun (WGS) entry which is preliminary data.</text>
</comment>
<dbReference type="EMBL" id="BARV01007905">
    <property type="protein sequence ID" value="GAI14263.1"/>
    <property type="molecule type" value="Genomic_DNA"/>
</dbReference>
<sequence length="29" mass="3116">LVKLSLSGKERNSIKVAHTAPTTINHKAT</sequence>
<reference evidence="1" key="1">
    <citation type="journal article" date="2014" name="Front. Microbiol.">
        <title>High frequency of phylogenetically diverse reductive dehalogenase-homologous genes in deep subseafloor sedimentary metagenomes.</title>
        <authorList>
            <person name="Kawai M."/>
            <person name="Futagami T."/>
            <person name="Toyoda A."/>
            <person name="Takaki Y."/>
            <person name="Nishi S."/>
            <person name="Hori S."/>
            <person name="Arai W."/>
            <person name="Tsubouchi T."/>
            <person name="Morono Y."/>
            <person name="Uchiyama I."/>
            <person name="Ito T."/>
            <person name="Fujiyama A."/>
            <person name="Inagaki F."/>
            <person name="Takami H."/>
        </authorList>
    </citation>
    <scope>NUCLEOTIDE SEQUENCE</scope>
    <source>
        <strain evidence="1">Expedition CK06-06</strain>
    </source>
</reference>
<protein>
    <submittedName>
        <fullName evidence="1">Uncharacterized protein</fullName>
    </submittedName>
</protein>
<feature type="non-terminal residue" evidence="1">
    <location>
        <position position="1"/>
    </location>
</feature>
<name>X1L5K7_9ZZZZ</name>
<dbReference type="AlphaFoldDB" id="X1L5K7"/>
<proteinExistence type="predicted"/>